<accession>A0AAV1GFU4</accession>
<keyword evidence="2" id="KW-1185">Reference proteome</keyword>
<dbReference type="AlphaFoldDB" id="A0AAV1GFU4"/>
<dbReference type="Proteomes" id="UP001178508">
    <property type="component" value="Chromosome 14"/>
</dbReference>
<sequence>MRRYFTCSKALEMVMQPDSSIKLQDSSDSLPDTITSESDPDCVSVPIILYHLPLRIPYRRTWIWVGWEESPNVVSHLHIDLTLQPGGQRVDTRTSTLCYCVGSTTWDLPSTCFS</sequence>
<gene>
    <name evidence="1" type="ORF">XNOV1_A014127</name>
</gene>
<name>A0AAV1GFU4_XYRNO</name>
<evidence type="ECO:0000313" key="1">
    <source>
        <dbReference type="EMBL" id="CAJ1071574.1"/>
    </source>
</evidence>
<organism evidence="1 2">
    <name type="scientific">Xyrichtys novacula</name>
    <name type="common">Pearly razorfish</name>
    <name type="synonym">Hemipteronotus novacula</name>
    <dbReference type="NCBI Taxonomy" id="13765"/>
    <lineage>
        <taxon>Eukaryota</taxon>
        <taxon>Metazoa</taxon>
        <taxon>Chordata</taxon>
        <taxon>Craniata</taxon>
        <taxon>Vertebrata</taxon>
        <taxon>Euteleostomi</taxon>
        <taxon>Actinopterygii</taxon>
        <taxon>Neopterygii</taxon>
        <taxon>Teleostei</taxon>
        <taxon>Neoteleostei</taxon>
        <taxon>Acanthomorphata</taxon>
        <taxon>Eupercaria</taxon>
        <taxon>Labriformes</taxon>
        <taxon>Labridae</taxon>
        <taxon>Xyrichtys</taxon>
    </lineage>
</organism>
<proteinExistence type="predicted"/>
<reference evidence="1" key="1">
    <citation type="submission" date="2023-08" db="EMBL/GenBank/DDBJ databases">
        <authorList>
            <person name="Alioto T."/>
            <person name="Alioto T."/>
            <person name="Gomez Garrido J."/>
        </authorList>
    </citation>
    <scope>NUCLEOTIDE SEQUENCE</scope>
</reference>
<protein>
    <submittedName>
        <fullName evidence="1">PiggyBac transposable element-derived protein 4-like</fullName>
    </submittedName>
</protein>
<evidence type="ECO:0000313" key="2">
    <source>
        <dbReference type="Proteomes" id="UP001178508"/>
    </source>
</evidence>
<dbReference type="EMBL" id="OY660877">
    <property type="protein sequence ID" value="CAJ1071574.1"/>
    <property type="molecule type" value="Genomic_DNA"/>
</dbReference>